<reference evidence="1 2" key="1">
    <citation type="journal article" date="2021" name="Commun. Biol.">
        <title>The genome of Shorea leprosula (Dipterocarpaceae) highlights the ecological relevance of drought in aseasonal tropical rainforests.</title>
        <authorList>
            <person name="Ng K.K.S."/>
            <person name="Kobayashi M.J."/>
            <person name="Fawcett J.A."/>
            <person name="Hatakeyama M."/>
            <person name="Paape T."/>
            <person name="Ng C.H."/>
            <person name="Ang C.C."/>
            <person name="Tnah L.H."/>
            <person name="Lee C.T."/>
            <person name="Nishiyama T."/>
            <person name="Sese J."/>
            <person name="O'Brien M.J."/>
            <person name="Copetti D."/>
            <person name="Mohd Noor M.I."/>
            <person name="Ong R.C."/>
            <person name="Putra M."/>
            <person name="Sireger I.Z."/>
            <person name="Indrioko S."/>
            <person name="Kosugi Y."/>
            <person name="Izuno A."/>
            <person name="Isagi Y."/>
            <person name="Lee S.L."/>
            <person name="Shimizu K.K."/>
        </authorList>
    </citation>
    <scope>NUCLEOTIDE SEQUENCE [LARGE SCALE GENOMIC DNA]</scope>
    <source>
        <strain evidence="1">214</strain>
    </source>
</reference>
<sequence>MGFMKNPVLGSSRNPALGSWVPGFLEEPSSEHEIHILGDWLDQF</sequence>
<gene>
    <name evidence="1" type="ORF">SLEP1_g17769</name>
</gene>
<evidence type="ECO:0000313" key="1">
    <source>
        <dbReference type="EMBL" id="GKV05803.1"/>
    </source>
</evidence>
<evidence type="ECO:0000313" key="2">
    <source>
        <dbReference type="Proteomes" id="UP001054252"/>
    </source>
</evidence>
<dbReference type="AlphaFoldDB" id="A0AAV5J5Y2"/>
<comment type="caution">
    <text evidence="1">The sequence shown here is derived from an EMBL/GenBank/DDBJ whole genome shotgun (WGS) entry which is preliminary data.</text>
</comment>
<name>A0AAV5J5Y2_9ROSI</name>
<dbReference type="Proteomes" id="UP001054252">
    <property type="component" value="Unassembled WGS sequence"/>
</dbReference>
<organism evidence="1 2">
    <name type="scientific">Rubroshorea leprosula</name>
    <dbReference type="NCBI Taxonomy" id="152421"/>
    <lineage>
        <taxon>Eukaryota</taxon>
        <taxon>Viridiplantae</taxon>
        <taxon>Streptophyta</taxon>
        <taxon>Embryophyta</taxon>
        <taxon>Tracheophyta</taxon>
        <taxon>Spermatophyta</taxon>
        <taxon>Magnoliopsida</taxon>
        <taxon>eudicotyledons</taxon>
        <taxon>Gunneridae</taxon>
        <taxon>Pentapetalae</taxon>
        <taxon>rosids</taxon>
        <taxon>malvids</taxon>
        <taxon>Malvales</taxon>
        <taxon>Dipterocarpaceae</taxon>
        <taxon>Rubroshorea</taxon>
    </lineage>
</organism>
<keyword evidence="2" id="KW-1185">Reference proteome</keyword>
<protein>
    <submittedName>
        <fullName evidence="1">Uncharacterized protein</fullName>
    </submittedName>
</protein>
<proteinExistence type="predicted"/>
<accession>A0AAV5J5Y2</accession>
<dbReference type="EMBL" id="BPVZ01000024">
    <property type="protein sequence ID" value="GKV05803.1"/>
    <property type="molecule type" value="Genomic_DNA"/>
</dbReference>